<feature type="region of interest" description="Disordered" evidence="1">
    <location>
        <begin position="71"/>
        <end position="105"/>
    </location>
</feature>
<feature type="compositionally biased region" description="Pro residues" evidence="1">
    <location>
        <begin position="90"/>
        <end position="99"/>
    </location>
</feature>
<evidence type="ECO:0000313" key="3">
    <source>
        <dbReference type="Proteomes" id="UP001240236"/>
    </source>
</evidence>
<keyword evidence="3" id="KW-1185">Reference proteome</keyword>
<protein>
    <submittedName>
        <fullName evidence="2">Uncharacterized protein</fullName>
    </submittedName>
</protein>
<feature type="compositionally biased region" description="Low complexity" evidence="1">
    <location>
        <begin position="80"/>
        <end position="89"/>
    </location>
</feature>
<dbReference type="RefSeq" id="WP_307239029.1">
    <property type="nucleotide sequence ID" value="NZ_JAUSUZ010000001.1"/>
</dbReference>
<evidence type="ECO:0000313" key="2">
    <source>
        <dbReference type="EMBL" id="MDQ0366015.1"/>
    </source>
</evidence>
<evidence type="ECO:0000256" key="1">
    <source>
        <dbReference type="SAM" id="MobiDB-lite"/>
    </source>
</evidence>
<name>A0AAE4AWJ3_9ACTN</name>
<dbReference type="EMBL" id="JAUSUZ010000001">
    <property type="protein sequence ID" value="MDQ0366015.1"/>
    <property type="molecule type" value="Genomic_DNA"/>
</dbReference>
<feature type="region of interest" description="Disordered" evidence="1">
    <location>
        <begin position="39"/>
        <end position="59"/>
    </location>
</feature>
<proteinExistence type="predicted"/>
<comment type="caution">
    <text evidence="2">The sequence shown here is derived from an EMBL/GenBank/DDBJ whole genome shotgun (WGS) entry which is preliminary data.</text>
</comment>
<reference evidence="2 3" key="1">
    <citation type="submission" date="2023-07" db="EMBL/GenBank/DDBJ databases">
        <title>Sequencing the genomes of 1000 actinobacteria strains.</title>
        <authorList>
            <person name="Klenk H.-P."/>
        </authorList>
    </citation>
    <scope>NUCLEOTIDE SEQUENCE [LARGE SCALE GENOMIC DNA]</scope>
    <source>
        <strain evidence="2 3">DSM 44709</strain>
    </source>
</reference>
<accession>A0AAE4AWJ3</accession>
<gene>
    <name evidence="2" type="ORF">J2S42_002684</name>
</gene>
<dbReference type="AlphaFoldDB" id="A0AAE4AWJ3"/>
<organism evidence="2 3">
    <name type="scientific">Catenuloplanes indicus</name>
    <dbReference type="NCBI Taxonomy" id="137267"/>
    <lineage>
        <taxon>Bacteria</taxon>
        <taxon>Bacillati</taxon>
        <taxon>Actinomycetota</taxon>
        <taxon>Actinomycetes</taxon>
        <taxon>Micromonosporales</taxon>
        <taxon>Micromonosporaceae</taxon>
        <taxon>Catenuloplanes</taxon>
    </lineage>
</organism>
<sequence>MRHLSGRPLTVAGGLLLGLLLAAVLLALNVMGVHVDERPPPRAAESARPGTPLTGNQPELTRALLSRADLGERFTPAPTPSTTVTTATRPPEPAEPPTAVPSAPVARAERCRTLFDAPWELVPTGLELTDQAMTDLSPSGGGTGGRAPALPLLPRLRQTLSMFADDGAVAAYDAIRTSVADCRTFETTLEDGTPATISLRELEVASGGADGAYAVRITAVGGDRTLTGYLAVGRVGQMLSVLRTVGPEGTVDSGDADLTLDLAVDKMELIEGLMDSD</sequence>
<dbReference type="Proteomes" id="UP001240236">
    <property type="component" value="Unassembled WGS sequence"/>
</dbReference>